<dbReference type="InterPro" id="IPR050281">
    <property type="entry name" value="Flavin_monoamine_oxidase"/>
</dbReference>
<keyword evidence="5" id="KW-0732">Signal</keyword>
<comment type="caution">
    <text evidence="7">The sequence shown here is derived from an EMBL/GenBank/DDBJ whole genome shotgun (WGS) entry which is preliminary data.</text>
</comment>
<dbReference type="InterPro" id="IPR036188">
    <property type="entry name" value="FAD/NAD-bd_sf"/>
</dbReference>
<dbReference type="GO" id="GO:0016491">
    <property type="term" value="F:oxidoreductase activity"/>
    <property type="evidence" value="ECO:0007669"/>
    <property type="project" value="UniProtKB-KW"/>
</dbReference>
<accession>A0A8J5XSB6</accession>
<dbReference type="InterPro" id="IPR002937">
    <property type="entry name" value="Amino_oxidase"/>
</dbReference>
<feature type="domain" description="Amine oxidase" evidence="6">
    <location>
        <begin position="27"/>
        <end position="495"/>
    </location>
</feature>
<dbReference type="GO" id="GO:0003682">
    <property type="term" value="F:chromatin binding"/>
    <property type="evidence" value="ECO:0007669"/>
    <property type="project" value="TreeGrafter"/>
</dbReference>
<dbReference type="SUPFAM" id="SSF54373">
    <property type="entry name" value="FAD-linked reductases, C-terminal domain"/>
    <property type="match status" value="1"/>
</dbReference>
<evidence type="ECO:0000313" key="7">
    <source>
        <dbReference type="EMBL" id="KAG8469619.1"/>
    </source>
</evidence>
<dbReference type="GO" id="GO:0006338">
    <property type="term" value="P:chromatin remodeling"/>
    <property type="evidence" value="ECO:0007669"/>
    <property type="project" value="TreeGrafter"/>
</dbReference>
<organism evidence="7 8">
    <name type="scientific">Diacronema lutheri</name>
    <name type="common">Unicellular marine alga</name>
    <name type="synonym">Monochrysis lutheri</name>
    <dbReference type="NCBI Taxonomy" id="2081491"/>
    <lineage>
        <taxon>Eukaryota</taxon>
        <taxon>Haptista</taxon>
        <taxon>Haptophyta</taxon>
        <taxon>Pavlovophyceae</taxon>
        <taxon>Pavlovales</taxon>
        <taxon>Pavlovaceae</taxon>
        <taxon>Diacronema</taxon>
    </lineage>
</organism>
<proteinExistence type="inferred from homology"/>
<dbReference type="PANTHER" id="PTHR10742">
    <property type="entry name" value="FLAVIN MONOAMINE OXIDASE"/>
    <property type="match status" value="1"/>
</dbReference>
<keyword evidence="4" id="KW-1133">Transmembrane helix</keyword>
<evidence type="ECO:0000256" key="1">
    <source>
        <dbReference type="ARBA" id="ARBA00005995"/>
    </source>
</evidence>
<evidence type="ECO:0000259" key="6">
    <source>
        <dbReference type="Pfam" id="PF01593"/>
    </source>
</evidence>
<dbReference type="OrthoDB" id="1750157at2759"/>
<dbReference type="OMA" id="EFFDNYQ"/>
<comment type="similarity">
    <text evidence="1">Belongs to the flavin monoamine oxidase family.</text>
</comment>
<dbReference type="GO" id="GO:0050660">
    <property type="term" value="F:flavin adenine dinucleotide binding"/>
    <property type="evidence" value="ECO:0007669"/>
    <property type="project" value="TreeGrafter"/>
</dbReference>
<dbReference type="AlphaFoldDB" id="A0A8J5XSB6"/>
<evidence type="ECO:0000313" key="8">
    <source>
        <dbReference type="Proteomes" id="UP000751190"/>
    </source>
</evidence>
<protein>
    <recommendedName>
        <fullName evidence="6">Amine oxidase domain-containing protein</fullName>
    </recommendedName>
</protein>
<gene>
    <name evidence="7" type="ORF">KFE25_006074</name>
</gene>
<dbReference type="PANTHER" id="PTHR10742:SF386">
    <property type="entry name" value="LYSINE-SPECIFIC HISTONE DEMETHYLASE 1A"/>
    <property type="match status" value="1"/>
</dbReference>
<evidence type="ECO:0000256" key="3">
    <source>
        <dbReference type="SAM" id="MobiDB-lite"/>
    </source>
</evidence>
<evidence type="ECO:0000256" key="2">
    <source>
        <dbReference type="ARBA" id="ARBA00023002"/>
    </source>
</evidence>
<feature type="transmembrane region" description="Helical" evidence="4">
    <location>
        <begin position="513"/>
        <end position="535"/>
    </location>
</feature>
<sequence length="564" mass="59264">MLLLIAHALHARAEAEPPDAVVVGAGFAGLAAAAYLCERGYNVTVLESRARLGGRVRTEELGGVTVELGAGWLHGASYAFNSLVRLARANSIRTPVGSDDTRGTWRLDARAPAAATLTPVVDEGAWEACAGAFASHITQRQREWSQTETLRARFDEWVRARSMSDDAVAGCAALVASDAADLEYGASAAQLGAAQHGVEHELRGGDALVHPADGGYAALVRALRERIERARAGSACSVRTGATVAAIERGGADSWERASGGVVVELVGGERLRRTFAISTLPLGVLQARGVAFRPELHERKRGALGRLGVGLLNRVILVYSTPFWAEEAHGERCWLRPVVFTGGAQDGGAPLPVGAALEFWNGARFGARVEGPSGRGPAAVALLVGAELARSWEDEASDLHVVQRIDDLFRRMFPGAGSDGASLVASTVTRWGNESASRGAFSFLPPRATPADREVLCRADGGDRPVLFWAGEHCSVQMPATTHGAYDTGVAAAQMAEQHFPLPGRLTNGATIAVSVFAAACGCAVAVGLGRLLLLRARLMAPRDTSPAPAKPLPSSRPRSLKV</sequence>
<dbReference type="SUPFAM" id="SSF51905">
    <property type="entry name" value="FAD/NAD(P)-binding domain"/>
    <property type="match status" value="1"/>
</dbReference>
<feature type="signal peptide" evidence="5">
    <location>
        <begin position="1"/>
        <end position="15"/>
    </location>
</feature>
<reference evidence="7" key="1">
    <citation type="submission" date="2021-05" db="EMBL/GenBank/DDBJ databases">
        <title>The genome of the haptophyte Pavlova lutheri (Diacronema luteri, Pavlovales) - a model for lipid biosynthesis in eukaryotic algae.</title>
        <authorList>
            <person name="Hulatt C.J."/>
            <person name="Posewitz M.C."/>
        </authorList>
    </citation>
    <scope>NUCLEOTIDE SEQUENCE</scope>
    <source>
        <strain evidence="7">NIVA-4/92</strain>
    </source>
</reference>
<keyword evidence="4" id="KW-0812">Transmembrane</keyword>
<dbReference type="Gene3D" id="3.90.660.10">
    <property type="match status" value="1"/>
</dbReference>
<keyword evidence="4" id="KW-0472">Membrane</keyword>
<keyword evidence="8" id="KW-1185">Reference proteome</keyword>
<name>A0A8J5XSB6_DIALT</name>
<feature type="region of interest" description="Disordered" evidence="3">
    <location>
        <begin position="544"/>
        <end position="564"/>
    </location>
</feature>
<dbReference type="Gene3D" id="3.50.50.60">
    <property type="entry name" value="FAD/NAD(P)-binding domain"/>
    <property type="match status" value="1"/>
</dbReference>
<feature type="chain" id="PRO_5035305101" description="Amine oxidase domain-containing protein" evidence="5">
    <location>
        <begin position="16"/>
        <end position="564"/>
    </location>
</feature>
<evidence type="ECO:0000256" key="4">
    <source>
        <dbReference type="SAM" id="Phobius"/>
    </source>
</evidence>
<dbReference type="Pfam" id="PF01593">
    <property type="entry name" value="Amino_oxidase"/>
    <property type="match status" value="1"/>
</dbReference>
<dbReference type="Proteomes" id="UP000751190">
    <property type="component" value="Unassembled WGS sequence"/>
</dbReference>
<evidence type="ECO:0000256" key="5">
    <source>
        <dbReference type="SAM" id="SignalP"/>
    </source>
</evidence>
<keyword evidence="2" id="KW-0560">Oxidoreductase</keyword>
<dbReference type="EMBL" id="JAGTXO010000002">
    <property type="protein sequence ID" value="KAG8469619.1"/>
    <property type="molecule type" value="Genomic_DNA"/>
</dbReference>